<feature type="domain" description="KilA-N" evidence="1">
    <location>
        <begin position="9"/>
        <end position="110"/>
    </location>
</feature>
<proteinExistence type="predicted"/>
<sequence>MSNIVHLTDYQNKEVLIGDITIGQDDEGRYCLNDVHKASGEDQKHRPKYWLENGQTQALISEAEKGGIPPVSVMLGRHGGSYAVKELIYAYAMWISPEYHLKVIRAYDRLVTDGVAVHENAAQDVLDNPQKYIQTLKWQAQALVDENAYLKEQLRAVAPKVKLFDKFIDSTGVTTFQQFCTSLNLHQRKIKLWLRDIGWLRADQFEVNPLPTAKAVDHGYCVVKSVVTEYGHRKQQIKFTAKAEAYVELKAPDSVRKPIVESKEKMAA</sequence>
<dbReference type="Pfam" id="PF03374">
    <property type="entry name" value="ANT"/>
    <property type="match status" value="1"/>
</dbReference>
<accession>A0A5E7P4N4</accession>
<dbReference type="EMBL" id="CABVII010000029">
    <property type="protein sequence ID" value="VVP43730.1"/>
    <property type="molecule type" value="Genomic_DNA"/>
</dbReference>
<dbReference type="InterPro" id="IPR018004">
    <property type="entry name" value="KilA/APSES_HTH"/>
</dbReference>
<dbReference type="RefSeq" id="WP_191632985.1">
    <property type="nucleotide sequence ID" value="NZ_CABVII010000029.1"/>
</dbReference>
<evidence type="ECO:0000313" key="3">
    <source>
        <dbReference type="Proteomes" id="UP000385207"/>
    </source>
</evidence>
<evidence type="ECO:0000259" key="1">
    <source>
        <dbReference type="PROSITE" id="PS51301"/>
    </source>
</evidence>
<protein>
    <recommendedName>
        <fullName evidence="1">KilA-N domain-containing protein</fullName>
    </recommendedName>
</protein>
<dbReference type="GO" id="GO:0003677">
    <property type="term" value="F:DNA binding"/>
    <property type="evidence" value="ECO:0007669"/>
    <property type="project" value="InterPro"/>
</dbReference>
<organism evidence="2 3">
    <name type="scientific">Pseudomonas fluorescens</name>
    <dbReference type="NCBI Taxonomy" id="294"/>
    <lineage>
        <taxon>Bacteria</taxon>
        <taxon>Pseudomonadati</taxon>
        <taxon>Pseudomonadota</taxon>
        <taxon>Gammaproteobacteria</taxon>
        <taxon>Pseudomonadales</taxon>
        <taxon>Pseudomonadaceae</taxon>
        <taxon>Pseudomonas</taxon>
    </lineage>
</organism>
<name>A0A5E7P4N4_PSEFL</name>
<reference evidence="2 3" key="1">
    <citation type="submission" date="2019-09" db="EMBL/GenBank/DDBJ databases">
        <authorList>
            <person name="Chandra G."/>
            <person name="Truman W A."/>
        </authorList>
    </citation>
    <scope>NUCLEOTIDE SEQUENCE [LARGE SCALE GENOMIC DNA]</scope>
    <source>
        <strain evidence="2">PS862</strain>
    </source>
</reference>
<dbReference type="PROSITE" id="PS51301">
    <property type="entry name" value="KILA_N"/>
    <property type="match status" value="1"/>
</dbReference>
<dbReference type="InterPro" id="IPR005039">
    <property type="entry name" value="Ant_C"/>
</dbReference>
<dbReference type="SMART" id="SM01252">
    <property type="entry name" value="KilA-N"/>
    <property type="match status" value="1"/>
</dbReference>
<dbReference type="Pfam" id="PF04383">
    <property type="entry name" value="KilA-N"/>
    <property type="match status" value="1"/>
</dbReference>
<evidence type="ECO:0000313" key="2">
    <source>
        <dbReference type="EMBL" id="VVP43730.1"/>
    </source>
</evidence>
<dbReference type="InterPro" id="IPR017880">
    <property type="entry name" value="KilA_N"/>
</dbReference>
<dbReference type="Proteomes" id="UP000385207">
    <property type="component" value="Unassembled WGS sequence"/>
</dbReference>
<dbReference type="AlphaFoldDB" id="A0A5E7P4N4"/>
<gene>
    <name evidence="2" type="ORF">PS862_05023</name>
</gene>